<sequence length="150" mass="16063">MPIFTAAQAAQQGATGATWQSLFFTAAQAAQKTQRTKGRTVDVFTAAQAAQKRGSAGTDQRAKLHCRTGSSETKLPRHRDFAGFHCRTGSLYVLLGAFIVCLERCKRASGGAEGNRTPDLLIANEALSQLSYSPACFILRVQSGVKPCQV</sequence>
<keyword evidence="2" id="KW-1185">Reference proteome</keyword>
<reference evidence="1 2" key="1">
    <citation type="submission" date="2012-11" db="EMBL/GenBank/DDBJ databases">
        <title>Whole genome sequence of Acetobacter orientalis 21F-2.</title>
        <authorList>
            <person name="Azuma Y."/>
            <person name="Higashiura N."/>
            <person name="Hirakawa H."/>
            <person name="Matsushita K."/>
        </authorList>
    </citation>
    <scope>NUCLEOTIDE SEQUENCE [LARGE SCALE GENOMIC DNA]</scope>
    <source>
        <strain evidence="1 2">21F-2</strain>
    </source>
</reference>
<organism evidence="1 2">
    <name type="scientific">Acetobacter orientalis</name>
    <dbReference type="NCBI Taxonomy" id="146474"/>
    <lineage>
        <taxon>Bacteria</taxon>
        <taxon>Pseudomonadati</taxon>
        <taxon>Pseudomonadota</taxon>
        <taxon>Alphaproteobacteria</taxon>
        <taxon>Acetobacterales</taxon>
        <taxon>Acetobacteraceae</taxon>
        <taxon>Acetobacter</taxon>
    </lineage>
</organism>
<gene>
    <name evidence="1" type="ORF">Abor_026_004</name>
</gene>
<dbReference type="STRING" id="1231341.Abor_026_004"/>
<dbReference type="AntiFam" id="ANF00012">
    <property type="entry name" value="tRNA translation"/>
</dbReference>
<dbReference type="AlphaFoldDB" id="A0A0D6NN17"/>
<protein>
    <submittedName>
        <fullName evidence="1">Uncharacterized protein</fullName>
    </submittedName>
</protein>
<evidence type="ECO:0000313" key="1">
    <source>
        <dbReference type="EMBL" id="GAN66796.1"/>
    </source>
</evidence>
<accession>A0A0D6NN17</accession>
<dbReference type="Proteomes" id="UP000032670">
    <property type="component" value="Unassembled WGS sequence"/>
</dbReference>
<comment type="caution">
    <text evidence="1">The sequence shown here is derived from an EMBL/GenBank/DDBJ whole genome shotgun (WGS) entry which is preliminary data.</text>
</comment>
<name>A0A0D6NN17_9PROT</name>
<evidence type="ECO:0000313" key="2">
    <source>
        <dbReference type="Proteomes" id="UP000032670"/>
    </source>
</evidence>
<proteinExistence type="predicted"/>
<dbReference type="EMBL" id="BAMX01000026">
    <property type="protein sequence ID" value="GAN66796.1"/>
    <property type="molecule type" value="Genomic_DNA"/>
</dbReference>